<dbReference type="InterPro" id="IPR050131">
    <property type="entry name" value="Peptidase_S8_subtilisin-like"/>
</dbReference>
<dbReference type="InterPro" id="IPR034187">
    <property type="entry name" value="Peptidases_S8_5"/>
</dbReference>
<dbReference type="GO" id="GO:0005615">
    <property type="term" value="C:extracellular space"/>
    <property type="evidence" value="ECO:0007669"/>
    <property type="project" value="TreeGrafter"/>
</dbReference>
<keyword evidence="16" id="KW-1185">Reference proteome</keyword>
<feature type="domain" description="C5a peptidase/Subtilisin-like protease SBT2-like Fn3-like" evidence="14">
    <location>
        <begin position="675"/>
        <end position="782"/>
    </location>
</feature>
<feature type="active site" description="Charge relay system" evidence="8 9">
    <location>
        <position position="229"/>
    </location>
</feature>
<feature type="active site" description="Charge relay system" evidence="8 9">
    <location>
        <position position="600"/>
    </location>
</feature>
<dbReference type="InterPro" id="IPR046450">
    <property type="entry name" value="PA_dom_sf"/>
</dbReference>
<feature type="region of interest" description="Disordered" evidence="11">
    <location>
        <begin position="1"/>
        <end position="33"/>
    </location>
</feature>
<proteinExistence type="inferred from homology"/>
<evidence type="ECO:0000259" key="13">
    <source>
        <dbReference type="Pfam" id="PF02225"/>
    </source>
</evidence>
<keyword evidence="5" id="KW-0732">Signal</keyword>
<dbReference type="Pfam" id="PF02225">
    <property type="entry name" value="PA"/>
    <property type="match status" value="1"/>
</dbReference>
<dbReference type="CDD" id="cd07489">
    <property type="entry name" value="Peptidases_S8_5"/>
    <property type="match status" value="1"/>
</dbReference>
<dbReference type="InterPro" id="IPR000209">
    <property type="entry name" value="Peptidase_S8/S53_dom"/>
</dbReference>
<dbReference type="PROSITE" id="PS51892">
    <property type="entry name" value="SUBTILASE"/>
    <property type="match status" value="1"/>
</dbReference>
<evidence type="ECO:0000256" key="9">
    <source>
        <dbReference type="PROSITE-ProRule" id="PRU01240"/>
    </source>
</evidence>
<dbReference type="InterPro" id="IPR036852">
    <property type="entry name" value="Peptidase_S8/S53_dom_sf"/>
</dbReference>
<evidence type="ECO:0000259" key="14">
    <source>
        <dbReference type="Pfam" id="PF06280"/>
    </source>
</evidence>
<dbReference type="InterPro" id="IPR010435">
    <property type="entry name" value="C5a/SBT2-like_Fn3"/>
</dbReference>
<dbReference type="PROSITE" id="PS00138">
    <property type="entry name" value="SUBTILASE_SER"/>
    <property type="match status" value="1"/>
</dbReference>
<reference evidence="15 16" key="1">
    <citation type="submission" date="2019-10" db="EMBL/GenBank/DDBJ databases">
        <title>A soil myxobacterium in the family Polyangiaceae.</title>
        <authorList>
            <person name="Li Y."/>
            <person name="Wang J."/>
        </authorList>
    </citation>
    <scope>NUCLEOTIDE SEQUENCE [LARGE SCALE GENOMIC DNA]</scope>
    <source>
        <strain evidence="15 16">DSM 14734</strain>
    </source>
</reference>
<evidence type="ECO:0000256" key="5">
    <source>
        <dbReference type="ARBA" id="ARBA00022729"/>
    </source>
</evidence>
<accession>A0A6N7PU16</accession>
<evidence type="ECO:0000256" key="10">
    <source>
        <dbReference type="RuleBase" id="RU003355"/>
    </source>
</evidence>
<dbReference type="PROSITE" id="PS00137">
    <property type="entry name" value="SUBTILASE_HIS"/>
    <property type="match status" value="1"/>
</dbReference>
<comment type="similarity">
    <text evidence="1 9 10">Belongs to the peptidase S8 family.</text>
</comment>
<dbReference type="GO" id="GO:0004252">
    <property type="term" value="F:serine-type endopeptidase activity"/>
    <property type="evidence" value="ECO:0007669"/>
    <property type="project" value="UniProtKB-UniRule"/>
</dbReference>
<keyword evidence="7 9" id="KW-0720">Serine protease</keyword>
<dbReference type="PRINTS" id="PR00723">
    <property type="entry name" value="SUBTILISIN"/>
</dbReference>
<protein>
    <submittedName>
        <fullName evidence="15">S8 family serine peptidase</fullName>
    </submittedName>
</protein>
<organism evidence="15 16">
    <name type="scientific">Polyangium spumosum</name>
    <dbReference type="NCBI Taxonomy" id="889282"/>
    <lineage>
        <taxon>Bacteria</taxon>
        <taxon>Pseudomonadati</taxon>
        <taxon>Myxococcota</taxon>
        <taxon>Polyangia</taxon>
        <taxon>Polyangiales</taxon>
        <taxon>Polyangiaceae</taxon>
        <taxon>Polyangium</taxon>
    </lineage>
</organism>
<dbReference type="Pfam" id="PF00082">
    <property type="entry name" value="Peptidase_S8"/>
    <property type="match status" value="1"/>
</dbReference>
<evidence type="ECO:0000313" key="15">
    <source>
        <dbReference type="EMBL" id="MRG92301.1"/>
    </source>
</evidence>
<dbReference type="Pfam" id="PF06280">
    <property type="entry name" value="fn3_5"/>
    <property type="match status" value="1"/>
</dbReference>
<gene>
    <name evidence="15" type="ORF">GF068_10225</name>
</gene>
<dbReference type="EMBL" id="WJIE01000003">
    <property type="protein sequence ID" value="MRG92301.1"/>
    <property type="molecule type" value="Genomic_DNA"/>
</dbReference>
<keyword evidence="3" id="KW-0964">Secreted</keyword>
<dbReference type="OrthoDB" id="9790784at2"/>
<dbReference type="Gene3D" id="2.60.40.1710">
    <property type="entry name" value="Subtilisin-like superfamily"/>
    <property type="match status" value="1"/>
</dbReference>
<evidence type="ECO:0000313" key="16">
    <source>
        <dbReference type="Proteomes" id="UP000440224"/>
    </source>
</evidence>
<evidence type="ECO:0000256" key="8">
    <source>
        <dbReference type="PIRSR" id="PIRSR615500-1"/>
    </source>
</evidence>
<keyword evidence="6 9" id="KW-0378">Hydrolase</keyword>
<dbReference type="InterPro" id="IPR023828">
    <property type="entry name" value="Peptidase_S8_Ser-AS"/>
</dbReference>
<dbReference type="InterPro" id="IPR022398">
    <property type="entry name" value="Peptidase_S8_His-AS"/>
</dbReference>
<feature type="domain" description="PA" evidence="13">
    <location>
        <begin position="441"/>
        <end position="528"/>
    </location>
</feature>
<dbReference type="SUPFAM" id="SSF52743">
    <property type="entry name" value="Subtilisin-like"/>
    <property type="match status" value="1"/>
</dbReference>
<name>A0A6N7PU16_9BACT</name>
<dbReference type="GO" id="GO:0016020">
    <property type="term" value="C:membrane"/>
    <property type="evidence" value="ECO:0007669"/>
    <property type="project" value="InterPro"/>
</dbReference>
<dbReference type="InterPro" id="IPR003137">
    <property type="entry name" value="PA_domain"/>
</dbReference>
<dbReference type="Gene3D" id="3.40.50.200">
    <property type="entry name" value="Peptidase S8/S53 domain"/>
    <property type="match status" value="1"/>
</dbReference>
<evidence type="ECO:0000256" key="1">
    <source>
        <dbReference type="ARBA" id="ARBA00011073"/>
    </source>
</evidence>
<keyword evidence="4 9" id="KW-0645">Protease</keyword>
<dbReference type="InterPro" id="IPR015500">
    <property type="entry name" value="Peptidase_S8_subtilisin-rel"/>
</dbReference>
<dbReference type="SUPFAM" id="SSF52025">
    <property type="entry name" value="PA domain"/>
    <property type="match status" value="1"/>
</dbReference>
<evidence type="ECO:0000256" key="6">
    <source>
        <dbReference type="ARBA" id="ARBA00022801"/>
    </source>
</evidence>
<feature type="active site" description="Charge relay system" evidence="8 9">
    <location>
        <position position="282"/>
    </location>
</feature>
<feature type="domain" description="Peptidase S8/S53" evidence="12">
    <location>
        <begin position="220"/>
        <end position="656"/>
    </location>
</feature>
<evidence type="ECO:0000256" key="3">
    <source>
        <dbReference type="ARBA" id="ARBA00022525"/>
    </source>
</evidence>
<dbReference type="GO" id="GO:0006508">
    <property type="term" value="P:proteolysis"/>
    <property type="evidence" value="ECO:0007669"/>
    <property type="project" value="UniProtKB-KW"/>
</dbReference>
<evidence type="ECO:0000256" key="4">
    <source>
        <dbReference type="ARBA" id="ARBA00022670"/>
    </source>
</evidence>
<dbReference type="Proteomes" id="UP000440224">
    <property type="component" value="Unassembled WGS sequence"/>
</dbReference>
<keyword evidence="2" id="KW-0134">Cell wall</keyword>
<dbReference type="AlphaFoldDB" id="A0A6N7PU16"/>
<sequence length="931" mass="96936">MKLAFLTPPARPVRRARAEEMGPASRTARPPCPLTPRCGEGTCLERAPNAAAEEVHMRRFRWIHLLALPSMLAACGGEPDGQQALGNDDTYDPSAVVAPEQNETPDLWFVELEETPLLRGGSESLLFQQKVVFAAEAEKRGIRYTERLSFHRLWNGLSLRVAPEQVADLARIPGVKSVWPVIPILPEDSPDEGGGAQTDMATAIAMTGVDIARSQLGLRGKDIRVGIIDSGVDYDHPDLGGGCFGPGCKVAYGYDFVGDDFASGSPGSYLAPDPDPDDCGGHGTHVAGIVGANGSVVGVAPDVTLGAYRVFGCGGSTSPDIMIKAMERAQQDGMRVVNMSIGSGYQWPQYPTAVAASNLSLSGTIVSCSGGNNGDRGVWATGAPGVGTNVLASASLENTHLTSIAFAISPDDKLIGYNASSTAPIPPLSGAFELARTATAATINTDACNVNPPAAGSLTGQVALVRRGGCTFFEKAKNAEAAGAVAIVFYNNTGGGLVPGLSIPAGSPAGTTPVGIPGVGITQADGDVIVARMDAGAVTLTWTDDTVTAENSVGGSISSFSSWGAGPDLSFKPDLTSPGGAIYSTYPLELGGFTSQSGTSMASPHTAGAIALLIEATGETDFEAIRARLQNTAQPVLWGIDPTQGHLDSAHRQGAGLIRVDQAALTEASVWPSRIALGEAAGPTTRTITLRNDTDADITYDVSHEPGVSTVGTYGTPAALSRPSVPPSATFSAQSVMVPAHGTATVDVTIEPNADLDERGVYGGFLRFTQAGTNTTLSVPYMGFKGDYQTIVALVPTGQGFPWLSRQTAPSTYGKEEAGAIFSMSGTGNVPYVTVHLEHQVAMLKVEVVEAGPLAKPWGTAYTYTYVGRNADPTGTYSFAWNGTTTMGRNIVKVPNGSYMLKMTVLKALGDASNPAHWETWTSPVFKVERP</sequence>
<evidence type="ECO:0000256" key="2">
    <source>
        <dbReference type="ARBA" id="ARBA00022512"/>
    </source>
</evidence>
<comment type="caution">
    <text evidence="15">The sequence shown here is derived from an EMBL/GenBank/DDBJ whole genome shotgun (WGS) entry which is preliminary data.</text>
</comment>
<evidence type="ECO:0000259" key="12">
    <source>
        <dbReference type="Pfam" id="PF00082"/>
    </source>
</evidence>
<dbReference type="PANTHER" id="PTHR43806">
    <property type="entry name" value="PEPTIDASE S8"/>
    <property type="match status" value="1"/>
</dbReference>
<evidence type="ECO:0000256" key="11">
    <source>
        <dbReference type="SAM" id="MobiDB-lite"/>
    </source>
</evidence>
<dbReference type="PROSITE" id="PS00136">
    <property type="entry name" value="SUBTILASE_ASP"/>
    <property type="match status" value="1"/>
</dbReference>
<dbReference type="PANTHER" id="PTHR43806:SF66">
    <property type="entry name" value="SERIN ENDOPEPTIDASE"/>
    <property type="match status" value="1"/>
</dbReference>
<evidence type="ECO:0000256" key="7">
    <source>
        <dbReference type="ARBA" id="ARBA00022825"/>
    </source>
</evidence>
<dbReference type="Gene3D" id="3.50.30.30">
    <property type="match status" value="1"/>
</dbReference>
<dbReference type="InterPro" id="IPR023827">
    <property type="entry name" value="Peptidase_S8_Asp-AS"/>
</dbReference>